<evidence type="ECO:0000256" key="1">
    <source>
        <dbReference type="PIRSR" id="PIRSR001359-1"/>
    </source>
</evidence>
<dbReference type="OrthoDB" id="9803995at2"/>
<feature type="binding site" evidence="3">
    <location>
        <position position="81"/>
    </location>
    <ligand>
        <name>Zn(2+)</name>
        <dbReference type="ChEBI" id="CHEBI:29105"/>
        <label>1</label>
        <note>catalytic</note>
    </ligand>
</feature>
<feature type="binding site" evidence="3">
    <location>
        <position position="206"/>
    </location>
    <ligand>
        <name>Zn(2+)</name>
        <dbReference type="ChEBI" id="CHEBI:29105"/>
        <label>1</label>
        <note>catalytic</note>
    </ligand>
</feature>
<keyword evidence="3" id="KW-0862">Zinc</keyword>
<dbReference type="PIRSF" id="PIRSF001359">
    <property type="entry name" value="F_bP_aldolase_II"/>
    <property type="match status" value="1"/>
</dbReference>
<dbReference type="CDD" id="cd00947">
    <property type="entry name" value="TBP_aldolase_IIB"/>
    <property type="match status" value="1"/>
</dbReference>
<keyword evidence="5" id="KW-0456">Lyase</keyword>
<accession>K9VCW6</accession>
<protein>
    <submittedName>
        <fullName evidence="5">Ketose-bisphosphate aldolase</fullName>
        <ecNumber evidence="5">4.1.2.40</ecNumber>
    </submittedName>
</protein>
<dbReference type="InterPro" id="IPR000771">
    <property type="entry name" value="FBA_II"/>
</dbReference>
<dbReference type="GO" id="GO:0005975">
    <property type="term" value="P:carbohydrate metabolic process"/>
    <property type="evidence" value="ECO:0007669"/>
    <property type="project" value="InterPro"/>
</dbReference>
<organism evidence="5 6">
    <name type="scientific">Phormidium nigroviride PCC 7112</name>
    <dbReference type="NCBI Taxonomy" id="179408"/>
    <lineage>
        <taxon>Bacteria</taxon>
        <taxon>Bacillati</taxon>
        <taxon>Cyanobacteriota</taxon>
        <taxon>Cyanophyceae</taxon>
        <taxon>Oscillatoriophycideae</taxon>
        <taxon>Oscillatoriales</taxon>
        <taxon>Oscillatoriaceae</taxon>
        <taxon>Phormidium</taxon>
    </lineage>
</organism>
<dbReference type="PANTHER" id="PTHR30304:SF0">
    <property type="entry name" value="D-TAGATOSE-1,6-BISPHOSPHATE ALDOLASE SUBUNIT GATY-RELATED"/>
    <property type="match status" value="1"/>
</dbReference>
<dbReference type="InterPro" id="IPR013785">
    <property type="entry name" value="Aldolase_TIM"/>
</dbReference>
<evidence type="ECO:0000256" key="2">
    <source>
        <dbReference type="PIRSR" id="PIRSR001359-2"/>
    </source>
</evidence>
<evidence type="ECO:0000256" key="3">
    <source>
        <dbReference type="PIRSR" id="PIRSR001359-3"/>
    </source>
</evidence>
<feature type="binding site" evidence="3">
    <location>
        <position position="132"/>
    </location>
    <ligand>
        <name>Zn(2+)</name>
        <dbReference type="ChEBI" id="CHEBI:29105"/>
        <label>2</label>
    </ligand>
</feature>
<dbReference type="STRING" id="179408.Osc7112_1232"/>
<dbReference type="KEGG" id="oni:Osc7112_1232"/>
<dbReference type="InterPro" id="IPR050246">
    <property type="entry name" value="Class_II_FBP_aldolase"/>
</dbReference>
<dbReference type="Pfam" id="PF01116">
    <property type="entry name" value="F_bP_aldolase"/>
    <property type="match status" value="1"/>
</dbReference>
<feature type="compositionally biased region" description="Polar residues" evidence="4">
    <location>
        <begin position="293"/>
        <end position="309"/>
    </location>
</feature>
<keyword evidence="6" id="KW-1185">Reference proteome</keyword>
<keyword evidence="3" id="KW-0479">Metal-binding</keyword>
<feature type="binding site" evidence="3">
    <location>
        <position position="102"/>
    </location>
    <ligand>
        <name>Zn(2+)</name>
        <dbReference type="ChEBI" id="CHEBI:29105"/>
        <label>2</label>
    </ligand>
</feature>
<dbReference type="SUPFAM" id="SSF51569">
    <property type="entry name" value="Aldolase"/>
    <property type="match status" value="1"/>
</dbReference>
<feature type="binding site" evidence="2">
    <location>
        <position position="179"/>
    </location>
    <ligand>
        <name>dihydroxyacetone phosphate</name>
        <dbReference type="ChEBI" id="CHEBI:57642"/>
    </ligand>
</feature>
<proteinExistence type="predicted"/>
<dbReference type="Gene3D" id="3.20.20.70">
    <property type="entry name" value="Aldolase class I"/>
    <property type="match status" value="1"/>
</dbReference>
<dbReference type="AlphaFoldDB" id="K9VCW6"/>
<evidence type="ECO:0000313" key="6">
    <source>
        <dbReference type="Proteomes" id="UP000010478"/>
    </source>
</evidence>
<feature type="binding site" evidence="3">
    <location>
        <position position="178"/>
    </location>
    <ligand>
        <name>Zn(2+)</name>
        <dbReference type="ChEBI" id="CHEBI:29105"/>
        <label>1</label>
        <note>catalytic</note>
    </ligand>
</feature>
<dbReference type="PANTHER" id="PTHR30304">
    <property type="entry name" value="D-TAGATOSE-1,6-BISPHOSPHATE ALDOLASE"/>
    <property type="match status" value="1"/>
</dbReference>
<comment type="cofactor">
    <cofactor evidence="3">
        <name>Zn(2+)</name>
        <dbReference type="ChEBI" id="CHEBI:29105"/>
    </cofactor>
    <text evidence="3">Binds 2 Zn(2+) ions per subunit. One is catalytic and the other provides a structural contribution.</text>
</comment>
<dbReference type="Proteomes" id="UP000010478">
    <property type="component" value="Chromosome"/>
</dbReference>
<evidence type="ECO:0000256" key="4">
    <source>
        <dbReference type="SAM" id="MobiDB-lite"/>
    </source>
</evidence>
<dbReference type="GO" id="GO:0008270">
    <property type="term" value="F:zinc ion binding"/>
    <property type="evidence" value="ECO:0007669"/>
    <property type="project" value="InterPro"/>
</dbReference>
<dbReference type="RefSeq" id="WP_015175100.1">
    <property type="nucleotide sequence ID" value="NC_019729.1"/>
</dbReference>
<feature type="region of interest" description="Disordered" evidence="4">
    <location>
        <begin position="289"/>
        <end position="317"/>
    </location>
</feature>
<sequence length="317" mass="34272">MLASTSELLNTALRNGYAIGAFNVYNLEGVKAVINAAEALHSPAILQLHPSALQYGKSPLVALCIKAARKSLVPIAVHLDHSTSEKDIHLALAAGIKSIMADASFLPYEQNLIFSREMTKLARANGAAVEAEIGRISGKEEGLTIDEKAARMTDPVAAVEFIKETKVDFLAVTIGNVHGKYFSEPKLDFPRLAKIRAAVSVPLVLHGASGLPESIIHQCIQLGVSKFNVNTEVREAYMDVLKSSISLSEPDLLEIMEKAIDAMQSVISDKLQLFGSVGKAYLHQSPYADDLTPKSTSNKQTSRNQSSFDQMLKPVCV</sequence>
<dbReference type="EC" id="4.1.2.40" evidence="5"/>
<feature type="binding site" evidence="2">
    <location>
        <begin position="228"/>
        <end position="231"/>
    </location>
    <ligand>
        <name>dihydroxyacetone phosphate</name>
        <dbReference type="ChEBI" id="CHEBI:57642"/>
    </ligand>
</feature>
<feature type="active site" description="Proton donor" evidence="1">
    <location>
        <position position="80"/>
    </location>
</feature>
<name>K9VCW6_9CYAN</name>
<evidence type="ECO:0000313" key="5">
    <source>
        <dbReference type="EMBL" id="AFZ05776.1"/>
    </source>
</evidence>
<dbReference type="EMBL" id="CP003614">
    <property type="protein sequence ID" value="AFZ05776.1"/>
    <property type="molecule type" value="Genomic_DNA"/>
</dbReference>
<dbReference type="NCBIfam" id="TIGR00167">
    <property type="entry name" value="cbbA"/>
    <property type="match status" value="1"/>
</dbReference>
<feature type="binding site" evidence="2">
    <location>
        <begin position="207"/>
        <end position="209"/>
    </location>
    <ligand>
        <name>dihydroxyacetone phosphate</name>
        <dbReference type="ChEBI" id="CHEBI:57642"/>
    </ligand>
</feature>
<dbReference type="PATRIC" id="fig|179408.3.peg.1503"/>
<gene>
    <name evidence="5" type="ORF">Osc7112_1232</name>
</gene>
<dbReference type="GO" id="GO:0009025">
    <property type="term" value="F:tagatose-bisphosphate aldolase activity"/>
    <property type="evidence" value="ECO:0007669"/>
    <property type="project" value="UniProtKB-EC"/>
</dbReference>
<dbReference type="eggNOG" id="COG0191">
    <property type="taxonomic scope" value="Bacteria"/>
</dbReference>
<dbReference type="HOGENOM" id="CLU_040088_0_1_3"/>
<reference evidence="5 6" key="1">
    <citation type="submission" date="2012-05" db="EMBL/GenBank/DDBJ databases">
        <title>Finished chromosome of genome of Oscillatoria sp. PCC 7112.</title>
        <authorList>
            <consortium name="US DOE Joint Genome Institute"/>
            <person name="Gugger M."/>
            <person name="Coursin T."/>
            <person name="Rippka R."/>
            <person name="Tandeau De Marsac N."/>
            <person name="Huntemann M."/>
            <person name="Wei C.-L."/>
            <person name="Han J."/>
            <person name="Detter J.C."/>
            <person name="Han C."/>
            <person name="Tapia R."/>
            <person name="Davenport K."/>
            <person name="Daligault H."/>
            <person name="Erkkila T."/>
            <person name="Gu W."/>
            <person name="Munk A.C.C."/>
            <person name="Teshima H."/>
            <person name="Xu Y."/>
            <person name="Chain P."/>
            <person name="Chen A."/>
            <person name="Krypides N."/>
            <person name="Mavromatis K."/>
            <person name="Markowitz V."/>
            <person name="Szeto E."/>
            <person name="Ivanova N."/>
            <person name="Mikhailova N."/>
            <person name="Ovchinnikova G."/>
            <person name="Pagani I."/>
            <person name="Pati A."/>
            <person name="Goodwin L."/>
            <person name="Peters L."/>
            <person name="Pitluck S."/>
            <person name="Woyke T."/>
            <person name="Kerfeld C."/>
        </authorList>
    </citation>
    <scope>NUCLEOTIDE SEQUENCE [LARGE SCALE GENOMIC DNA]</scope>
    <source>
        <strain evidence="5 6">PCC 7112</strain>
    </source>
</reference>